<dbReference type="AlphaFoldDB" id="A0A3S0P3Y1"/>
<evidence type="ECO:0000256" key="2">
    <source>
        <dbReference type="ARBA" id="ARBA00022763"/>
    </source>
</evidence>
<keyword evidence="9" id="KW-1185">Reference proteome</keyword>
<dbReference type="InterPro" id="IPR036876">
    <property type="entry name" value="UVR_dom_sf"/>
</dbReference>
<keyword evidence="3" id="KW-0228">DNA excision</keyword>
<sequence>MDLKEKVKKFPSTPGVYLMKDASGHIIYVGKSKNLKSRVSSYLINSKSHSPKVVKLVKQIRDIEYRVTDTEFEAFLLECQLIKELKPHFNKLMKNPKSYIYIEIGMEKVLPTIKMTYEKNNATNLYFGPFTSKNTVEKAIAGLKEFYQMNCNQPKKSNSPCLNYSLGMCMGTCFNPANYQQYITVIQRVIRLLEHGDSTILDDMEEAMVNLSVKFDFESATKIRDTINAIHSLLNKEKVIEFAKENEFIVVMEPIDEQKFKLFLIHNTKVVYQQLLSMNDLNCSSIASEINNHITITEPLLSIQKDMIDEAQIIYSYLKSNACKYFIIPKTMELKDIHKAMEDVLTTSC</sequence>
<dbReference type="PROSITE" id="PS50151">
    <property type="entry name" value="UVR"/>
    <property type="match status" value="1"/>
</dbReference>
<dbReference type="SUPFAM" id="SSF46600">
    <property type="entry name" value="C-terminal UvrC-binding domain of UvrB"/>
    <property type="match status" value="1"/>
</dbReference>
<evidence type="ECO:0000256" key="1">
    <source>
        <dbReference type="ARBA" id="ARBA00022490"/>
    </source>
</evidence>
<dbReference type="PANTHER" id="PTHR30562:SF1">
    <property type="entry name" value="UVRABC SYSTEM PROTEIN C"/>
    <property type="match status" value="1"/>
</dbReference>
<keyword evidence="1" id="KW-0963">Cytoplasm</keyword>
<dbReference type="GO" id="GO:0006289">
    <property type="term" value="P:nucleotide-excision repair"/>
    <property type="evidence" value="ECO:0007669"/>
    <property type="project" value="InterPro"/>
</dbReference>
<name>A0A3S0P3Y1_9BACI</name>
<evidence type="ECO:0000313" key="9">
    <source>
        <dbReference type="Proteomes" id="UP000287910"/>
    </source>
</evidence>
<dbReference type="Pfam" id="PF01541">
    <property type="entry name" value="GIY-YIG"/>
    <property type="match status" value="1"/>
</dbReference>
<dbReference type="Pfam" id="PF02151">
    <property type="entry name" value="UVR"/>
    <property type="match status" value="1"/>
</dbReference>
<dbReference type="InterPro" id="IPR035901">
    <property type="entry name" value="GIY-YIG_endonuc_sf"/>
</dbReference>
<keyword evidence="5" id="KW-0234">DNA repair</keyword>
<accession>A0A3S0P3Y1</accession>
<comment type="caution">
    <text evidence="8">The sequence shown here is derived from an EMBL/GenBank/DDBJ whole genome shotgun (WGS) entry which is preliminary data.</text>
</comment>
<dbReference type="InterPro" id="IPR001943">
    <property type="entry name" value="UVR_dom"/>
</dbReference>
<evidence type="ECO:0000256" key="3">
    <source>
        <dbReference type="ARBA" id="ARBA00022769"/>
    </source>
</evidence>
<dbReference type="CDD" id="cd10434">
    <property type="entry name" value="GIY-YIG_UvrC_Cho"/>
    <property type="match status" value="1"/>
</dbReference>
<dbReference type="SUPFAM" id="SSF82771">
    <property type="entry name" value="GIY-YIG endonuclease"/>
    <property type="match status" value="1"/>
</dbReference>
<dbReference type="InterPro" id="IPR050066">
    <property type="entry name" value="UvrABC_protein_C"/>
</dbReference>
<feature type="domain" description="UVR" evidence="6">
    <location>
        <begin position="198"/>
        <end position="233"/>
    </location>
</feature>
<dbReference type="Proteomes" id="UP000287910">
    <property type="component" value="Unassembled WGS sequence"/>
</dbReference>
<keyword evidence="8" id="KW-0547">Nucleotide-binding</keyword>
<evidence type="ECO:0000256" key="5">
    <source>
        <dbReference type="ARBA" id="ARBA00023204"/>
    </source>
</evidence>
<feature type="domain" description="GIY-YIG" evidence="7">
    <location>
        <begin position="12"/>
        <end position="91"/>
    </location>
</feature>
<protein>
    <submittedName>
        <fullName evidence="8">DNA helicase UvrC</fullName>
    </submittedName>
</protein>
<dbReference type="FunFam" id="3.40.1440.10:FF:000001">
    <property type="entry name" value="UvrABC system protein C"/>
    <property type="match status" value="1"/>
</dbReference>
<proteinExistence type="predicted"/>
<dbReference type="GO" id="GO:0009380">
    <property type="term" value="C:excinuclease repair complex"/>
    <property type="evidence" value="ECO:0007669"/>
    <property type="project" value="TreeGrafter"/>
</dbReference>
<keyword evidence="8" id="KW-0378">Hydrolase</keyword>
<gene>
    <name evidence="8" type="ORF">EK386_17235</name>
</gene>
<dbReference type="InterPro" id="IPR000305">
    <property type="entry name" value="GIY-YIG_endonuc"/>
</dbReference>
<keyword evidence="4" id="KW-0267">Excision nuclease</keyword>
<dbReference type="EMBL" id="RYYR01000033">
    <property type="protein sequence ID" value="RUL48211.1"/>
    <property type="molecule type" value="Genomic_DNA"/>
</dbReference>
<keyword evidence="8" id="KW-0347">Helicase</keyword>
<keyword evidence="2" id="KW-0227">DNA damage</keyword>
<dbReference type="Gene3D" id="3.40.1440.10">
    <property type="entry name" value="GIY-YIG endonuclease"/>
    <property type="match status" value="1"/>
</dbReference>
<dbReference type="SMART" id="SM00465">
    <property type="entry name" value="GIYc"/>
    <property type="match status" value="1"/>
</dbReference>
<dbReference type="GO" id="GO:0004386">
    <property type="term" value="F:helicase activity"/>
    <property type="evidence" value="ECO:0007669"/>
    <property type="project" value="UniProtKB-KW"/>
</dbReference>
<reference evidence="8 9" key="1">
    <citation type="submission" date="2018-12" db="EMBL/GenBank/DDBJ databases">
        <title>Lysinibacillus antri sp. nov., isolated from a cave soil.</title>
        <authorList>
            <person name="Narsing Rao M.P."/>
            <person name="Zhang H."/>
            <person name="Dong Z.-Y."/>
            <person name="Niu X.-K."/>
            <person name="Zhang K."/>
            <person name="Fang B.-Z."/>
            <person name="Kang Y.-Q."/>
            <person name="Xiao M."/>
            <person name="Li W.-J."/>
        </authorList>
    </citation>
    <scope>NUCLEOTIDE SEQUENCE [LARGE SCALE GENOMIC DNA]</scope>
    <source>
        <strain evidence="8 9">SYSU K30002</strain>
    </source>
</reference>
<keyword evidence="8" id="KW-0067">ATP-binding</keyword>
<evidence type="ECO:0000259" key="7">
    <source>
        <dbReference type="PROSITE" id="PS50164"/>
    </source>
</evidence>
<dbReference type="GO" id="GO:0004518">
    <property type="term" value="F:nuclease activity"/>
    <property type="evidence" value="ECO:0007669"/>
    <property type="project" value="UniProtKB-KW"/>
</dbReference>
<dbReference type="InterPro" id="IPR047296">
    <property type="entry name" value="GIY-YIG_UvrC_Cho"/>
</dbReference>
<evidence type="ECO:0000259" key="6">
    <source>
        <dbReference type="PROSITE" id="PS50151"/>
    </source>
</evidence>
<evidence type="ECO:0000313" key="8">
    <source>
        <dbReference type="EMBL" id="RUL48211.1"/>
    </source>
</evidence>
<dbReference type="PROSITE" id="PS50164">
    <property type="entry name" value="GIY_YIG"/>
    <property type="match status" value="1"/>
</dbReference>
<evidence type="ECO:0000256" key="4">
    <source>
        <dbReference type="ARBA" id="ARBA00022881"/>
    </source>
</evidence>
<organism evidence="8 9">
    <name type="scientific">Lysinibacillus antri</name>
    <dbReference type="NCBI Taxonomy" id="2498145"/>
    <lineage>
        <taxon>Bacteria</taxon>
        <taxon>Bacillati</taxon>
        <taxon>Bacillota</taxon>
        <taxon>Bacilli</taxon>
        <taxon>Bacillales</taxon>
        <taxon>Bacillaceae</taxon>
        <taxon>Lysinibacillus</taxon>
    </lineage>
</organism>
<dbReference type="PANTHER" id="PTHR30562">
    <property type="entry name" value="UVRC/OXIDOREDUCTASE"/>
    <property type="match status" value="1"/>
</dbReference>